<protein>
    <recommendedName>
        <fullName evidence="4">Secreted protein</fullName>
    </recommendedName>
</protein>
<keyword evidence="1" id="KW-0732">Signal</keyword>
<dbReference type="EMBL" id="AP027079">
    <property type="protein sequence ID" value="BDU70798.1"/>
    <property type="molecule type" value="Genomic_DNA"/>
</dbReference>
<evidence type="ECO:0000313" key="3">
    <source>
        <dbReference type="Proteomes" id="UP001242010"/>
    </source>
</evidence>
<evidence type="ECO:0008006" key="4">
    <source>
        <dbReference type="Google" id="ProtNLM"/>
    </source>
</evidence>
<sequence>MRRLVLLALVTLAAFPLSAHGPWRGPRRVLVVEDSCRPYRSWEGNRRWDDDRWERRNRYRYEDRRDDCDEGRVIFRPRPLPRPLAPPFQGRVELWIR</sequence>
<feature type="signal peptide" evidence="1">
    <location>
        <begin position="1"/>
        <end position="19"/>
    </location>
</feature>
<evidence type="ECO:0000313" key="2">
    <source>
        <dbReference type="EMBL" id="BDU70798.1"/>
    </source>
</evidence>
<proteinExistence type="predicted"/>
<evidence type="ECO:0000256" key="1">
    <source>
        <dbReference type="SAM" id="SignalP"/>
    </source>
</evidence>
<keyword evidence="3" id="KW-1185">Reference proteome</keyword>
<name>A0ABN6V3B3_9BACT</name>
<dbReference type="Proteomes" id="UP001242010">
    <property type="component" value="Chromosome"/>
</dbReference>
<feature type="chain" id="PRO_5047317185" description="Secreted protein" evidence="1">
    <location>
        <begin position="20"/>
        <end position="97"/>
    </location>
</feature>
<accession>A0ABN6V3B3</accession>
<reference evidence="3" key="1">
    <citation type="journal article" date="2023" name="Int. J. Syst. Evol. Microbiol.">
        <title>Mesoterricola silvestris gen. nov., sp. nov., Mesoterricola sediminis sp. nov., Geothrix oryzae sp. nov., Geothrix edaphica sp. nov., Geothrix rubra sp. nov., and Geothrix limicola sp. nov., six novel members of Acidobacteriota isolated from soils.</title>
        <authorList>
            <person name="Itoh H."/>
            <person name="Sugisawa Y."/>
            <person name="Mise K."/>
            <person name="Xu Z."/>
            <person name="Kuniyasu M."/>
            <person name="Ushijima N."/>
            <person name="Kawano K."/>
            <person name="Kobayashi E."/>
            <person name="Shiratori Y."/>
            <person name="Masuda Y."/>
            <person name="Senoo K."/>
        </authorList>
    </citation>
    <scope>NUCLEOTIDE SEQUENCE [LARGE SCALE GENOMIC DNA]</scope>
    <source>
        <strain evidence="3">Red222</strain>
    </source>
</reference>
<dbReference type="RefSeq" id="WP_286354498.1">
    <property type="nucleotide sequence ID" value="NZ_AP027079.1"/>
</dbReference>
<gene>
    <name evidence="2" type="ORF">GETHOR_28990</name>
</gene>
<organism evidence="2 3">
    <name type="scientific">Geothrix oryzae</name>
    <dbReference type="NCBI Taxonomy" id="2927975"/>
    <lineage>
        <taxon>Bacteria</taxon>
        <taxon>Pseudomonadati</taxon>
        <taxon>Acidobacteriota</taxon>
        <taxon>Holophagae</taxon>
        <taxon>Holophagales</taxon>
        <taxon>Holophagaceae</taxon>
        <taxon>Geothrix</taxon>
    </lineage>
</organism>